<accession>A0ABP0A006</accession>
<reference evidence="1" key="1">
    <citation type="submission" date="2023-12" db="EMBL/GenBank/DDBJ databases">
        <authorList>
            <person name="Brown T."/>
        </authorList>
    </citation>
    <scope>NUCLEOTIDE SEQUENCE</scope>
</reference>
<dbReference type="Proteomes" id="UP001314169">
    <property type="component" value="Chromosome 3"/>
</dbReference>
<evidence type="ECO:0000313" key="2">
    <source>
        <dbReference type="Proteomes" id="UP001314169"/>
    </source>
</evidence>
<organism evidence="1 2">
    <name type="scientific">Pipistrellus nathusii</name>
    <name type="common">Nathusius' pipistrelle</name>
    <dbReference type="NCBI Taxonomy" id="59473"/>
    <lineage>
        <taxon>Eukaryota</taxon>
        <taxon>Metazoa</taxon>
        <taxon>Chordata</taxon>
        <taxon>Craniata</taxon>
        <taxon>Vertebrata</taxon>
        <taxon>Euteleostomi</taxon>
        <taxon>Mammalia</taxon>
        <taxon>Eutheria</taxon>
        <taxon>Laurasiatheria</taxon>
        <taxon>Chiroptera</taxon>
        <taxon>Yangochiroptera</taxon>
        <taxon>Vespertilionidae</taxon>
        <taxon>Pipistrellus</taxon>
    </lineage>
</organism>
<sequence>MAANCESSAPAASGEHKVLVQLEVCLKHASRTSSPWFIWGVLLFLWVRNDVNSTHQLRGLPPPLTFGCPSCVSPLVLRWHFLQPTQLDSNCDLLLFSYSIVSSHRQALASFALYLSS</sequence>
<dbReference type="EMBL" id="OY882860">
    <property type="protein sequence ID" value="CAK6443821.1"/>
    <property type="molecule type" value="Genomic_DNA"/>
</dbReference>
<protein>
    <submittedName>
        <fullName evidence="1">Uncharacterized protein</fullName>
    </submittedName>
</protein>
<proteinExistence type="predicted"/>
<gene>
    <name evidence="1" type="ORF">MPIPNATIZW_LOCUS12127</name>
</gene>
<evidence type="ECO:0000313" key="1">
    <source>
        <dbReference type="EMBL" id="CAK6443821.1"/>
    </source>
</evidence>
<name>A0ABP0A006_PIPNA</name>
<keyword evidence="2" id="KW-1185">Reference proteome</keyword>